<organism evidence="6 7">
    <name type="scientific">Papiliotrema laurentii</name>
    <name type="common">Cryptococcus laurentii</name>
    <dbReference type="NCBI Taxonomy" id="5418"/>
    <lineage>
        <taxon>Eukaryota</taxon>
        <taxon>Fungi</taxon>
        <taxon>Dikarya</taxon>
        <taxon>Basidiomycota</taxon>
        <taxon>Agaricomycotina</taxon>
        <taxon>Tremellomycetes</taxon>
        <taxon>Tremellales</taxon>
        <taxon>Rhynchogastremaceae</taxon>
        <taxon>Papiliotrema</taxon>
    </lineage>
</organism>
<protein>
    <submittedName>
        <fullName evidence="6">Uncharacterized protein</fullName>
    </submittedName>
</protein>
<accession>A0AAD9FUY7</accession>
<evidence type="ECO:0000313" key="6">
    <source>
        <dbReference type="EMBL" id="KAK1926643.1"/>
    </source>
</evidence>
<feature type="transmembrane region" description="Helical" evidence="5">
    <location>
        <begin position="223"/>
        <end position="243"/>
    </location>
</feature>
<feature type="transmembrane region" description="Helical" evidence="5">
    <location>
        <begin position="289"/>
        <end position="309"/>
    </location>
</feature>
<evidence type="ECO:0000256" key="5">
    <source>
        <dbReference type="SAM" id="Phobius"/>
    </source>
</evidence>
<dbReference type="AlphaFoldDB" id="A0AAD9FUY7"/>
<name>A0AAD9FUY7_PAPLA</name>
<keyword evidence="7" id="KW-1185">Reference proteome</keyword>
<gene>
    <name evidence="6" type="ORF">DB88DRAFT_482547</name>
</gene>
<dbReference type="Proteomes" id="UP001182556">
    <property type="component" value="Unassembled WGS sequence"/>
</dbReference>
<keyword evidence="1 5" id="KW-0812">Transmembrane</keyword>
<feature type="compositionally biased region" description="Low complexity" evidence="4">
    <location>
        <begin position="99"/>
        <end position="118"/>
    </location>
</feature>
<feature type="compositionally biased region" description="Gly residues" evidence="4">
    <location>
        <begin position="119"/>
        <end position="141"/>
    </location>
</feature>
<evidence type="ECO:0000256" key="1">
    <source>
        <dbReference type="ARBA" id="ARBA00022692"/>
    </source>
</evidence>
<dbReference type="PANTHER" id="PTHR28263:SF1">
    <property type="entry name" value="GOLGI TO ER TRAFFIC PROTEIN 2"/>
    <property type="match status" value="1"/>
</dbReference>
<feature type="transmembrane region" description="Helical" evidence="5">
    <location>
        <begin position="359"/>
        <end position="377"/>
    </location>
</feature>
<evidence type="ECO:0000256" key="2">
    <source>
        <dbReference type="ARBA" id="ARBA00022989"/>
    </source>
</evidence>
<dbReference type="PANTHER" id="PTHR28263">
    <property type="entry name" value="GOLGI TO ER TRAFFIC PROTEIN 2"/>
    <property type="match status" value="1"/>
</dbReference>
<dbReference type="InterPro" id="IPR028143">
    <property type="entry name" value="Get2/sif1"/>
</dbReference>
<evidence type="ECO:0000313" key="7">
    <source>
        <dbReference type="Proteomes" id="UP001182556"/>
    </source>
</evidence>
<feature type="compositionally biased region" description="Low complexity" evidence="4">
    <location>
        <begin position="57"/>
        <end position="84"/>
    </location>
</feature>
<proteinExistence type="predicted"/>
<feature type="region of interest" description="Disordered" evidence="4">
    <location>
        <begin position="1"/>
        <end position="145"/>
    </location>
</feature>
<keyword evidence="3 5" id="KW-0472">Membrane</keyword>
<evidence type="ECO:0000256" key="3">
    <source>
        <dbReference type="ARBA" id="ARBA00023136"/>
    </source>
</evidence>
<sequence length="383" mass="39017">MAEQSEAAKRAAARKAKILARGNTGLQKLAQTARGEEAETLYGSDTPSRTSSPAQNPGPTASSTSTGAASASAPSWAPPTGSSAKPSSSQTAPKATAGAGAQSEQQRQMQEQLAAMFGSLGGGPPGGAGSGGPNPFGGGDGMPDFQKIMAQMMGLDPNATPPNLLGDMDDPAGLGGAPPNPFAGLGGGGPNGMPDLSALGGLGGLGGMPGFGAAPKRSKVDKYWGLVHFVAVLLLAAFAIVWWEPSLRAARSSRIGSVVATSAGVSGWAGRWARLAGGRGVVRVIKDEFLGGIEVIPLFWAFTTLQLLLQTTRFFILRSPPQPHSMLNNFLPLLPPKLAGPLVTGSRYITLLSQTYKDGALLVFFIGLAVSLSPYLAPSSVIA</sequence>
<dbReference type="GO" id="GO:0006890">
    <property type="term" value="P:retrograde vesicle-mediated transport, Golgi to endoplasmic reticulum"/>
    <property type="evidence" value="ECO:0007669"/>
    <property type="project" value="TreeGrafter"/>
</dbReference>
<keyword evidence="2 5" id="KW-1133">Transmembrane helix</keyword>
<comment type="caution">
    <text evidence="6">The sequence shown here is derived from an EMBL/GenBank/DDBJ whole genome shotgun (WGS) entry which is preliminary data.</text>
</comment>
<reference evidence="6" key="1">
    <citation type="submission" date="2023-02" db="EMBL/GenBank/DDBJ databases">
        <title>Identification and recombinant expression of a fungal hydrolase from Papiliotrema laurentii that hydrolyzes apple cutin and clears colloidal polyester polyurethane.</title>
        <authorList>
            <consortium name="DOE Joint Genome Institute"/>
            <person name="Roman V.A."/>
            <person name="Bojanowski C."/>
            <person name="Crable B.R."/>
            <person name="Wagner D.N."/>
            <person name="Hung C.S."/>
            <person name="Nadeau L.J."/>
            <person name="Schratz L."/>
            <person name="Haridas S."/>
            <person name="Pangilinan J."/>
            <person name="Lipzen A."/>
            <person name="Na H."/>
            <person name="Yan M."/>
            <person name="Ng V."/>
            <person name="Grigoriev I.V."/>
            <person name="Spatafora J.W."/>
            <person name="Barlow D."/>
            <person name="Biffinger J."/>
            <person name="Kelley-Loughnane N."/>
            <person name="Varaljay V.A."/>
            <person name="Crookes-Goodson W.J."/>
        </authorList>
    </citation>
    <scope>NUCLEOTIDE SEQUENCE</scope>
    <source>
        <strain evidence="6">5307AH</strain>
    </source>
</reference>
<dbReference type="EMBL" id="JAODAN010000002">
    <property type="protein sequence ID" value="KAK1926643.1"/>
    <property type="molecule type" value="Genomic_DNA"/>
</dbReference>
<feature type="compositionally biased region" description="Polar residues" evidence="4">
    <location>
        <begin position="43"/>
        <end position="55"/>
    </location>
</feature>
<evidence type="ECO:0000256" key="4">
    <source>
        <dbReference type="SAM" id="MobiDB-lite"/>
    </source>
</evidence>